<dbReference type="PANTHER" id="PTHR11654">
    <property type="entry name" value="OLIGOPEPTIDE TRANSPORTER-RELATED"/>
    <property type="match status" value="1"/>
</dbReference>
<evidence type="ECO:0000256" key="5">
    <source>
        <dbReference type="ARBA" id="ARBA00023136"/>
    </source>
</evidence>
<gene>
    <name evidence="8" type="ORF">ERUC_LOCUS13314</name>
</gene>
<dbReference type="FunFam" id="1.20.1250.20:FF:000410">
    <property type="entry name" value="POT family protein"/>
    <property type="match status" value="1"/>
</dbReference>
<evidence type="ECO:0000313" key="8">
    <source>
        <dbReference type="EMBL" id="CAH8334633.1"/>
    </source>
</evidence>
<accession>A0ABC8JPZ6</accession>
<feature type="transmembrane region" description="Helical" evidence="7">
    <location>
        <begin position="97"/>
        <end position="117"/>
    </location>
</feature>
<feature type="transmembrane region" description="Helical" evidence="7">
    <location>
        <begin position="200"/>
        <end position="222"/>
    </location>
</feature>
<keyword evidence="4 7" id="KW-1133">Transmembrane helix</keyword>
<organism evidence="8 9">
    <name type="scientific">Eruca vesicaria subsp. sativa</name>
    <name type="common">Garden rocket</name>
    <name type="synonym">Eruca sativa</name>
    <dbReference type="NCBI Taxonomy" id="29727"/>
    <lineage>
        <taxon>Eukaryota</taxon>
        <taxon>Viridiplantae</taxon>
        <taxon>Streptophyta</taxon>
        <taxon>Embryophyta</taxon>
        <taxon>Tracheophyta</taxon>
        <taxon>Spermatophyta</taxon>
        <taxon>Magnoliopsida</taxon>
        <taxon>eudicotyledons</taxon>
        <taxon>Gunneridae</taxon>
        <taxon>Pentapetalae</taxon>
        <taxon>rosids</taxon>
        <taxon>malvids</taxon>
        <taxon>Brassicales</taxon>
        <taxon>Brassicaceae</taxon>
        <taxon>Brassiceae</taxon>
        <taxon>Eruca</taxon>
    </lineage>
</organism>
<keyword evidence="9" id="KW-1185">Reference proteome</keyword>
<name>A0ABC8JPZ6_ERUVS</name>
<proteinExistence type="inferred from homology"/>
<feature type="region of interest" description="Disordered" evidence="6">
    <location>
        <begin position="1"/>
        <end position="21"/>
    </location>
</feature>
<dbReference type="GO" id="GO:0016020">
    <property type="term" value="C:membrane"/>
    <property type="evidence" value="ECO:0007669"/>
    <property type="project" value="UniProtKB-SubCell"/>
</dbReference>
<dbReference type="Proteomes" id="UP001642260">
    <property type="component" value="Unassembled WGS sequence"/>
</dbReference>
<evidence type="ECO:0000256" key="7">
    <source>
        <dbReference type="SAM" id="Phobius"/>
    </source>
</evidence>
<evidence type="ECO:0000256" key="1">
    <source>
        <dbReference type="ARBA" id="ARBA00004141"/>
    </source>
</evidence>
<comment type="subcellular location">
    <subcellularLocation>
        <location evidence="1">Membrane</location>
        <topology evidence="1">Multi-pass membrane protein</topology>
    </subcellularLocation>
</comment>
<dbReference type="EMBL" id="CAKOAT010126265">
    <property type="protein sequence ID" value="CAH8334633.1"/>
    <property type="molecule type" value="Genomic_DNA"/>
</dbReference>
<sequence length="527" mass="58427">MLIAEDELGNTPPPGKPAVRVSSGGWRSARLIIFVEMAEQFASYGTSSNLITYLTGPLGQSTAAAAANINAWSGMEAFLPLLWSFVADSFLGRFRTIIISSSLYIFGLGLLSFSAMIPSHSKDSNQLQVTLFFISLYLIAIGQGGFSPCIKVFGADQFDGNDLQELKAKSSFFNWLMFGSCVSILTTRLISSYIQENLSWSLGFGIPGAFMLLALLLFLLGTNTYRFTTERRGNTNPFARIIRVFIEAVKNRRQPDLHIANPNETLLLVSHQSSKQFRFLDRAAVSCELSEIEEAKAVLKLVPIWINCLVYTTVCSQIPTFFTKQGSTMNRSISLGILVPAAALQCVLSLAMVVFIPIYDRLIVPIARSFTQNPLGITTLQRIGTGMFLSSIGMVVAALVETKRLQTAQDDVTIMMSVWWLVPQYAIFGVSYAFLNIGLQEFFYDQVPSELRSVGMALYLSVFGVGSFLSSFMISVIDKVTSQLCQTSWFDNDLNKAHLDYFYWLLACVSSIGLASYLWFAKSYVYN</sequence>
<evidence type="ECO:0000256" key="4">
    <source>
        <dbReference type="ARBA" id="ARBA00022989"/>
    </source>
</evidence>
<reference evidence="8 9" key="1">
    <citation type="submission" date="2022-03" db="EMBL/GenBank/DDBJ databases">
        <authorList>
            <person name="Macdonald S."/>
            <person name="Ahmed S."/>
            <person name="Newling K."/>
        </authorList>
    </citation>
    <scope>NUCLEOTIDE SEQUENCE [LARGE SCALE GENOMIC DNA]</scope>
</reference>
<comment type="caution">
    <text evidence="8">The sequence shown here is derived from an EMBL/GenBank/DDBJ whole genome shotgun (WGS) entry which is preliminary data.</text>
</comment>
<feature type="transmembrane region" description="Helical" evidence="7">
    <location>
        <begin position="333"/>
        <end position="359"/>
    </location>
</feature>
<feature type="transmembrane region" description="Helical" evidence="7">
    <location>
        <begin position="501"/>
        <end position="520"/>
    </location>
</feature>
<feature type="transmembrane region" description="Helical" evidence="7">
    <location>
        <begin position="412"/>
        <end position="437"/>
    </location>
</feature>
<keyword evidence="3 7" id="KW-0812">Transmembrane</keyword>
<dbReference type="Gene3D" id="1.20.1250.20">
    <property type="entry name" value="MFS general substrate transporter like domains"/>
    <property type="match status" value="1"/>
</dbReference>
<dbReference type="SUPFAM" id="SSF103473">
    <property type="entry name" value="MFS general substrate transporter"/>
    <property type="match status" value="1"/>
</dbReference>
<keyword evidence="5 7" id="KW-0472">Membrane</keyword>
<evidence type="ECO:0000256" key="2">
    <source>
        <dbReference type="ARBA" id="ARBA00005982"/>
    </source>
</evidence>
<evidence type="ECO:0000313" key="9">
    <source>
        <dbReference type="Proteomes" id="UP001642260"/>
    </source>
</evidence>
<feature type="transmembrane region" description="Helical" evidence="7">
    <location>
        <begin position="129"/>
        <end position="154"/>
    </location>
</feature>
<dbReference type="AlphaFoldDB" id="A0ABC8JPZ6"/>
<dbReference type="Pfam" id="PF00854">
    <property type="entry name" value="PTR2"/>
    <property type="match status" value="1"/>
</dbReference>
<feature type="transmembrane region" description="Helical" evidence="7">
    <location>
        <begin position="457"/>
        <end position="480"/>
    </location>
</feature>
<feature type="transmembrane region" description="Helical" evidence="7">
    <location>
        <begin position="379"/>
        <end position="400"/>
    </location>
</feature>
<evidence type="ECO:0000256" key="6">
    <source>
        <dbReference type="SAM" id="MobiDB-lite"/>
    </source>
</evidence>
<dbReference type="InterPro" id="IPR036259">
    <property type="entry name" value="MFS_trans_sf"/>
</dbReference>
<comment type="similarity">
    <text evidence="2">Belongs to the major facilitator superfamily. Proton-dependent oligopeptide transporter (POT/PTR) (TC 2.A.17) family.</text>
</comment>
<dbReference type="InterPro" id="IPR000109">
    <property type="entry name" value="POT_fam"/>
</dbReference>
<evidence type="ECO:0000256" key="3">
    <source>
        <dbReference type="ARBA" id="ARBA00022692"/>
    </source>
</evidence>
<feature type="transmembrane region" description="Helical" evidence="7">
    <location>
        <begin position="175"/>
        <end position="194"/>
    </location>
</feature>
<protein>
    <submittedName>
        <fullName evidence="8">Uncharacterized protein</fullName>
    </submittedName>
</protein>